<evidence type="ECO:0000313" key="1">
    <source>
        <dbReference type="EMBL" id="PYI16549.1"/>
    </source>
</evidence>
<sequence>MDRELPSGKWQWYYADHAFVPENHLKFRQDITRWLLARKGKPEVSADGQPTELTEVQRRLIRDSLTRHNRFLWVQTETARIYTEEEKREAVATGAPLRPPPAANAVLEAVQQPPRAELIDPVTGKFDCPCCFRRLPARYLEPKAWWKHVESDVGSATCLLDHCLMKPQPFAIDQLYDHVRLYHDPEKLWTLRDIDSARRFPLDPFPENCPICDYTDDDRERVVTHICKELRFFALMALPWATDQMLIVGDEWQKEVDRLWPPHCNVLPCGTWSNDEAWAKRAAKKRTRQEIHELSLEDS</sequence>
<proteinExistence type="predicted"/>
<keyword evidence="2" id="KW-1185">Reference proteome</keyword>
<protein>
    <submittedName>
        <fullName evidence="1">Uncharacterized protein</fullName>
    </submittedName>
</protein>
<gene>
    <name evidence="1" type="ORF">BO99DRAFT_217345</name>
</gene>
<dbReference type="OMA" id="CKELRFF"/>
<dbReference type="AlphaFoldDB" id="A0A2V5GYA1"/>
<organism evidence="1 2">
    <name type="scientific">Aspergillus violaceofuscus (strain CBS 115571)</name>
    <dbReference type="NCBI Taxonomy" id="1450538"/>
    <lineage>
        <taxon>Eukaryota</taxon>
        <taxon>Fungi</taxon>
        <taxon>Dikarya</taxon>
        <taxon>Ascomycota</taxon>
        <taxon>Pezizomycotina</taxon>
        <taxon>Eurotiomycetes</taxon>
        <taxon>Eurotiomycetidae</taxon>
        <taxon>Eurotiales</taxon>
        <taxon>Aspergillaceae</taxon>
        <taxon>Aspergillus</taxon>
    </lineage>
</organism>
<evidence type="ECO:0000313" key="2">
    <source>
        <dbReference type="Proteomes" id="UP000249829"/>
    </source>
</evidence>
<reference evidence="1 2" key="1">
    <citation type="submission" date="2018-02" db="EMBL/GenBank/DDBJ databases">
        <title>The genomes of Aspergillus section Nigri reveals drivers in fungal speciation.</title>
        <authorList>
            <consortium name="DOE Joint Genome Institute"/>
            <person name="Vesth T.C."/>
            <person name="Nybo J."/>
            <person name="Theobald S."/>
            <person name="Brandl J."/>
            <person name="Frisvad J.C."/>
            <person name="Nielsen K.F."/>
            <person name="Lyhne E.K."/>
            <person name="Kogle M.E."/>
            <person name="Kuo A."/>
            <person name="Riley R."/>
            <person name="Clum A."/>
            <person name="Nolan M."/>
            <person name="Lipzen A."/>
            <person name="Salamov A."/>
            <person name="Henrissat B."/>
            <person name="Wiebenga A."/>
            <person name="De vries R.P."/>
            <person name="Grigoriev I.V."/>
            <person name="Mortensen U.H."/>
            <person name="Andersen M.R."/>
            <person name="Baker S.E."/>
        </authorList>
    </citation>
    <scope>NUCLEOTIDE SEQUENCE [LARGE SCALE GENOMIC DNA]</scope>
    <source>
        <strain evidence="1 2">CBS 115571</strain>
    </source>
</reference>
<dbReference type="EMBL" id="KZ825167">
    <property type="protein sequence ID" value="PYI16549.1"/>
    <property type="molecule type" value="Genomic_DNA"/>
</dbReference>
<dbReference type="STRING" id="1450538.A0A2V5GYA1"/>
<dbReference type="Proteomes" id="UP000249829">
    <property type="component" value="Unassembled WGS sequence"/>
</dbReference>
<name>A0A2V5GYA1_ASPV1</name>
<accession>A0A2V5GYA1</accession>